<protein>
    <recommendedName>
        <fullName evidence="4">Transmembrane protein</fullName>
    </recommendedName>
</protein>
<dbReference type="Proteomes" id="UP001443914">
    <property type="component" value="Unassembled WGS sequence"/>
</dbReference>
<dbReference type="EMBL" id="JBDFQZ010000004">
    <property type="protein sequence ID" value="KAK9733340.1"/>
    <property type="molecule type" value="Genomic_DNA"/>
</dbReference>
<name>A0AAW1LJE3_SAPOF</name>
<reference evidence="2 3" key="1">
    <citation type="submission" date="2024-03" db="EMBL/GenBank/DDBJ databases">
        <title>WGS assembly of Saponaria officinalis var. Norfolk2.</title>
        <authorList>
            <person name="Jenkins J."/>
            <person name="Shu S."/>
            <person name="Grimwood J."/>
            <person name="Barry K."/>
            <person name="Goodstein D."/>
            <person name="Schmutz J."/>
            <person name="Leebens-Mack J."/>
            <person name="Osbourn A."/>
        </authorList>
    </citation>
    <scope>NUCLEOTIDE SEQUENCE [LARGE SCALE GENOMIC DNA]</scope>
    <source>
        <strain evidence="3">cv. Norfolk2</strain>
        <strain evidence="2">JIC</strain>
        <tissue evidence="2">Leaf</tissue>
    </source>
</reference>
<evidence type="ECO:0000313" key="2">
    <source>
        <dbReference type="EMBL" id="KAK9733340.1"/>
    </source>
</evidence>
<accession>A0AAW1LJE3</accession>
<keyword evidence="3" id="KW-1185">Reference proteome</keyword>
<evidence type="ECO:0000313" key="3">
    <source>
        <dbReference type="Proteomes" id="UP001443914"/>
    </source>
</evidence>
<comment type="caution">
    <text evidence="2">The sequence shown here is derived from an EMBL/GenBank/DDBJ whole genome shotgun (WGS) entry which is preliminary data.</text>
</comment>
<sequence>MREQERKTHKMGIARRHLLLGLGLVMCLGTTVYFRLWVIDYKISSADSDILRRQFDLAHREAVDESAEWRLRFDQERERSANCVKELTKVKESLDKNKKDTPAVDERIERLQKENIELLARLKLLKRDLEATKLKCMAQ</sequence>
<dbReference type="EMBL" id="JBDFQZ010000004">
    <property type="protein sequence ID" value="KAK9733341.1"/>
    <property type="molecule type" value="Genomic_DNA"/>
</dbReference>
<dbReference type="AlphaFoldDB" id="A0AAW1LJE3"/>
<keyword evidence="1" id="KW-0175">Coiled coil</keyword>
<dbReference type="PANTHER" id="PTHR37215:SF1">
    <property type="entry name" value="ACYL-COA-BINDING DOMAIN PROTEIN"/>
    <property type="match status" value="1"/>
</dbReference>
<evidence type="ECO:0008006" key="4">
    <source>
        <dbReference type="Google" id="ProtNLM"/>
    </source>
</evidence>
<organism evidence="2 3">
    <name type="scientific">Saponaria officinalis</name>
    <name type="common">Common soapwort</name>
    <name type="synonym">Lychnis saponaria</name>
    <dbReference type="NCBI Taxonomy" id="3572"/>
    <lineage>
        <taxon>Eukaryota</taxon>
        <taxon>Viridiplantae</taxon>
        <taxon>Streptophyta</taxon>
        <taxon>Embryophyta</taxon>
        <taxon>Tracheophyta</taxon>
        <taxon>Spermatophyta</taxon>
        <taxon>Magnoliopsida</taxon>
        <taxon>eudicotyledons</taxon>
        <taxon>Gunneridae</taxon>
        <taxon>Pentapetalae</taxon>
        <taxon>Caryophyllales</taxon>
        <taxon>Caryophyllaceae</taxon>
        <taxon>Caryophylleae</taxon>
        <taxon>Saponaria</taxon>
    </lineage>
</organism>
<gene>
    <name evidence="2" type="ORF">RND81_04G061300</name>
</gene>
<feature type="coiled-coil region" evidence="1">
    <location>
        <begin position="108"/>
        <end position="135"/>
    </location>
</feature>
<proteinExistence type="predicted"/>
<evidence type="ECO:0000256" key="1">
    <source>
        <dbReference type="SAM" id="Coils"/>
    </source>
</evidence>
<dbReference type="PANTHER" id="PTHR37215">
    <property type="entry name" value="ACYL-COA-BINDING DOMAIN PROTEIN"/>
    <property type="match status" value="1"/>
</dbReference>